<evidence type="ECO:0000313" key="9">
    <source>
        <dbReference type="Proteomes" id="UP000015101"/>
    </source>
</evidence>
<reference evidence="9" key="1">
    <citation type="submission" date="2012-12" db="EMBL/GenBank/DDBJ databases">
        <authorList>
            <person name="Hellsten U."/>
            <person name="Grimwood J."/>
            <person name="Chapman J.A."/>
            <person name="Shapiro H."/>
            <person name="Aerts A."/>
            <person name="Otillar R.P."/>
            <person name="Terry A.Y."/>
            <person name="Boore J.L."/>
            <person name="Simakov O."/>
            <person name="Marletaz F."/>
            <person name="Cho S.-J."/>
            <person name="Edsinger-Gonzales E."/>
            <person name="Havlak P."/>
            <person name="Kuo D.-H."/>
            <person name="Larsson T."/>
            <person name="Lv J."/>
            <person name="Arendt D."/>
            <person name="Savage R."/>
            <person name="Osoegawa K."/>
            <person name="de Jong P."/>
            <person name="Lindberg D.R."/>
            <person name="Seaver E.C."/>
            <person name="Weisblat D.A."/>
            <person name="Putnam N.H."/>
            <person name="Grigoriev I.V."/>
            <person name="Rokhsar D.S."/>
        </authorList>
    </citation>
    <scope>NUCLEOTIDE SEQUENCE</scope>
</reference>
<dbReference type="InterPro" id="IPR012677">
    <property type="entry name" value="Nucleotide-bd_a/b_plait_sf"/>
</dbReference>
<sequence length="750" mass="80969">MKRNMMAPSPKCVGQEFVRQYYTMLNEAPEYMHRFYSHDSSLIHGGLEKMDESYVVHGQTNIHKKIMSLNFRDCHARIRQVDSLGTVDDAVVVQVSGELSNNGQLMRKFMQTFILVPQSPKKYYVHNDIFRYQDEVFIEEAPTVQHIQQRTETSCYQTSPLQQQSPLNGQSNIGCGHQQLLVQQQQQLQHQQLQQQQLQQLSPYQQHLNKIPSQPVFQSCQQVEMLMSPPITTAVTSTTTMMLQQQQQPQSPHMKCLSLASSDISKECNYNVRSQTEYDGLAADIMTSIPMATVTMASSTATTTLVLASTATATMLPMSTPAMTTSSSVASTVSETNSIGLATAMTSTRLGSVTAATTTSTSLASQDRNNEHVVKIIKTTTTSPSSTTPTTILGTLQPTATTTTPMISATTSMTAATISAVATSTASRDEEMNRKNHLSWAELASKKNEDMDVMDTTTTTTFVAYNNLRQQQQHYNSTGSKQEGAPMIKPLTAATSHPVMTSTVPVTTTTIQSTAPCTLMPTSTMTSSATTTIAANQQFLSTVHATAAAATTTTMMMTSTTATAATSHHVTPTRPAGYDQLFVGNLPNDISKQQLHDFFSKFGSVIEVRISKKTVHNRDVPNFGFVTFESADVAWKVLQSKPLYLDNGHRLNVEEKRSDQTRSGGNGGSAGKTNPPMQQMRYSQQQSPPGKEWWGGRNNKSTGYSRGGGGGSGAGGGGGGHSKGGGGVGGGGGSYSSSSGSNAAKFKSSS</sequence>
<evidence type="ECO:0000256" key="1">
    <source>
        <dbReference type="ARBA" id="ARBA00004210"/>
    </source>
</evidence>
<evidence type="ECO:0000256" key="2">
    <source>
        <dbReference type="ARBA" id="ARBA00022884"/>
    </source>
</evidence>
<dbReference type="InterPro" id="IPR018222">
    <property type="entry name" value="Nuclear_transport_factor_2_euk"/>
</dbReference>
<dbReference type="FunFam" id="3.10.450.50:FF:000010">
    <property type="entry name" value="Ras GTPase-activating protein-binding protein"/>
    <property type="match status" value="1"/>
</dbReference>
<name>T1FVQ1_HELRO</name>
<dbReference type="PANTHER" id="PTHR10693">
    <property type="entry name" value="RAS GTPASE-ACTIVATING PROTEIN-BINDING PROTEIN"/>
    <property type="match status" value="1"/>
</dbReference>
<feature type="region of interest" description="Disordered" evidence="4">
    <location>
        <begin position="649"/>
        <end position="750"/>
    </location>
</feature>
<dbReference type="EnsemblMetazoa" id="HelroT194120">
    <property type="protein sequence ID" value="HelroP194120"/>
    <property type="gene ID" value="HelroG194120"/>
</dbReference>
<dbReference type="FunCoup" id="T1FVQ1">
    <property type="interactions" value="1410"/>
</dbReference>
<keyword evidence="2 3" id="KW-0694">RNA-binding</keyword>
<gene>
    <name evidence="8" type="primary">20212897</name>
    <name evidence="7" type="ORF">HELRODRAFT_194120</name>
</gene>
<dbReference type="Proteomes" id="UP000015101">
    <property type="component" value="Unassembled WGS sequence"/>
</dbReference>
<dbReference type="InterPro" id="IPR000504">
    <property type="entry name" value="RRM_dom"/>
</dbReference>
<dbReference type="AlphaFoldDB" id="T1FVQ1"/>
<evidence type="ECO:0000313" key="7">
    <source>
        <dbReference type="EMBL" id="ESN93299.1"/>
    </source>
</evidence>
<dbReference type="SMART" id="SM00360">
    <property type="entry name" value="RRM"/>
    <property type="match status" value="1"/>
</dbReference>
<dbReference type="InterPro" id="IPR039539">
    <property type="entry name" value="Ras_GTPase_bind_prot"/>
</dbReference>
<dbReference type="GO" id="GO:0034063">
    <property type="term" value="P:stress granule assembly"/>
    <property type="evidence" value="ECO:0000318"/>
    <property type="project" value="GO_Central"/>
</dbReference>
<proteinExistence type="predicted"/>
<keyword evidence="9" id="KW-1185">Reference proteome</keyword>
<organism evidence="8 9">
    <name type="scientific">Helobdella robusta</name>
    <name type="common">Californian leech</name>
    <dbReference type="NCBI Taxonomy" id="6412"/>
    <lineage>
        <taxon>Eukaryota</taxon>
        <taxon>Metazoa</taxon>
        <taxon>Spiralia</taxon>
        <taxon>Lophotrochozoa</taxon>
        <taxon>Annelida</taxon>
        <taxon>Clitellata</taxon>
        <taxon>Hirudinea</taxon>
        <taxon>Rhynchobdellida</taxon>
        <taxon>Glossiphoniidae</taxon>
        <taxon>Helobdella</taxon>
    </lineage>
</organism>
<evidence type="ECO:0000313" key="8">
    <source>
        <dbReference type="EnsemblMetazoa" id="HelroP194120"/>
    </source>
</evidence>
<dbReference type="CTD" id="20212897"/>
<dbReference type="PROSITE" id="PS50102">
    <property type="entry name" value="RRM"/>
    <property type="match status" value="1"/>
</dbReference>
<dbReference type="RefSeq" id="XP_009028578.1">
    <property type="nucleotide sequence ID" value="XM_009030330.1"/>
</dbReference>
<dbReference type="STRING" id="6412.T1FVQ1"/>
<feature type="compositionally biased region" description="Basic and acidic residues" evidence="4">
    <location>
        <begin position="649"/>
        <end position="660"/>
    </location>
</feature>
<dbReference type="OrthoDB" id="339151at2759"/>
<dbReference type="GO" id="GO:0003729">
    <property type="term" value="F:mRNA binding"/>
    <property type="evidence" value="ECO:0000318"/>
    <property type="project" value="GO_Central"/>
</dbReference>
<dbReference type="GO" id="GO:0010494">
    <property type="term" value="C:cytoplasmic stress granule"/>
    <property type="evidence" value="ECO:0000318"/>
    <property type="project" value="GO_Central"/>
</dbReference>
<protein>
    <recommendedName>
        <fullName evidence="10">Ras GTPase-activating protein-binding protein 2</fullName>
    </recommendedName>
</protein>
<evidence type="ECO:0000256" key="4">
    <source>
        <dbReference type="SAM" id="MobiDB-lite"/>
    </source>
</evidence>
<dbReference type="PROSITE" id="PS50177">
    <property type="entry name" value="NTF2_DOMAIN"/>
    <property type="match status" value="1"/>
</dbReference>
<dbReference type="GeneID" id="20212897"/>
<dbReference type="HOGENOM" id="CLU_371004_0_0_1"/>
<dbReference type="GO" id="GO:0005829">
    <property type="term" value="C:cytosol"/>
    <property type="evidence" value="ECO:0000318"/>
    <property type="project" value="GO_Central"/>
</dbReference>
<dbReference type="Pfam" id="PF02136">
    <property type="entry name" value="NTF2"/>
    <property type="match status" value="1"/>
</dbReference>
<dbReference type="Pfam" id="PF00076">
    <property type="entry name" value="RRM_1"/>
    <property type="match status" value="1"/>
</dbReference>
<feature type="domain" description="RRM" evidence="5">
    <location>
        <begin position="579"/>
        <end position="658"/>
    </location>
</feature>
<feature type="domain" description="NTF2" evidence="6">
    <location>
        <begin position="13"/>
        <end position="132"/>
    </location>
</feature>
<evidence type="ECO:0000259" key="5">
    <source>
        <dbReference type="PROSITE" id="PS50102"/>
    </source>
</evidence>
<dbReference type="SUPFAM" id="SSF54928">
    <property type="entry name" value="RNA-binding domain, RBD"/>
    <property type="match status" value="1"/>
</dbReference>
<feature type="compositionally biased region" description="Gly residues" evidence="4">
    <location>
        <begin position="705"/>
        <end position="734"/>
    </location>
</feature>
<dbReference type="KEGG" id="hro:HELRODRAFT_194120"/>
<evidence type="ECO:0000259" key="6">
    <source>
        <dbReference type="PROSITE" id="PS50177"/>
    </source>
</evidence>
<dbReference type="InterPro" id="IPR002075">
    <property type="entry name" value="NTF2_dom"/>
</dbReference>
<dbReference type="CDD" id="cd00780">
    <property type="entry name" value="NTF2"/>
    <property type="match status" value="1"/>
</dbReference>
<evidence type="ECO:0000256" key="3">
    <source>
        <dbReference type="PROSITE-ProRule" id="PRU00176"/>
    </source>
</evidence>
<dbReference type="Gene3D" id="3.30.70.330">
    <property type="match status" value="1"/>
</dbReference>
<dbReference type="EMBL" id="KB097620">
    <property type="protein sequence ID" value="ESN93299.1"/>
    <property type="molecule type" value="Genomic_DNA"/>
</dbReference>
<accession>T1FVQ1</accession>
<dbReference type="InterPro" id="IPR032710">
    <property type="entry name" value="NTF2-like_dom_sf"/>
</dbReference>
<dbReference type="InterPro" id="IPR035979">
    <property type="entry name" value="RBD_domain_sf"/>
</dbReference>
<dbReference type="InParanoid" id="T1FVQ1"/>
<comment type="subcellular location">
    <subcellularLocation>
        <location evidence="1">Cytoplasm</location>
        <location evidence="1">Stress granule</location>
    </subcellularLocation>
</comment>
<dbReference type="eggNOG" id="KOG0116">
    <property type="taxonomic scope" value="Eukaryota"/>
</dbReference>
<dbReference type="Gene3D" id="3.10.450.50">
    <property type="match status" value="1"/>
</dbReference>
<feature type="compositionally biased region" description="Polar residues" evidence="4">
    <location>
        <begin position="671"/>
        <end position="688"/>
    </location>
</feature>
<dbReference type="OMA" id="DCHARIR"/>
<reference evidence="8" key="3">
    <citation type="submission" date="2015-06" db="UniProtKB">
        <authorList>
            <consortium name="EnsemblMetazoa"/>
        </authorList>
    </citation>
    <scope>IDENTIFICATION</scope>
</reference>
<evidence type="ECO:0008006" key="10">
    <source>
        <dbReference type="Google" id="ProtNLM"/>
    </source>
</evidence>
<dbReference type="SUPFAM" id="SSF54427">
    <property type="entry name" value="NTF2-like"/>
    <property type="match status" value="1"/>
</dbReference>
<dbReference type="PANTHER" id="PTHR10693:SF20">
    <property type="entry name" value="AT27578P"/>
    <property type="match status" value="1"/>
</dbReference>
<reference evidence="7 9" key="2">
    <citation type="journal article" date="2013" name="Nature">
        <title>Insights into bilaterian evolution from three spiralian genomes.</title>
        <authorList>
            <person name="Simakov O."/>
            <person name="Marletaz F."/>
            <person name="Cho S.J."/>
            <person name="Edsinger-Gonzales E."/>
            <person name="Havlak P."/>
            <person name="Hellsten U."/>
            <person name="Kuo D.H."/>
            <person name="Larsson T."/>
            <person name="Lv J."/>
            <person name="Arendt D."/>
            <person name="Savage R."/>
            <person name="Osoegawa K."/>
            <person name="de Jong P."/>
            <person name="Grimwood J."/>
            <person name="Chapman J.A."/>
            <person name="Shapiro H."/>
            <person name="Aerts A."/>
            <person name="Otillar R.P."/>
            <person name="Terry A.Y."/>
            <person name="Boore J.L."/>
            <person name="Grigoriev I.V."/>
            <person name="Lindberg D.R."/>
            <person name="Seaver E.C."/>
            <person name="Weisblat D.A."/>
            <person name="Putnam N.H."/>
            <person name="Rokhsar D.S."/>
        </authorList>
    </citation>
    <scope>NUCLEOTIDE SEQUENCE</scope>
</reference>
<dbReference type="EMBL" id="AMQM01007451">
    <property type="status" value="NOT_ANNOTATED_CDS"/>
    <property type="molecule type" value="Genomic_DNA"/>
</dbReference>